<organism evidence="7 8">
    <name type="scientific">Rhizobium paranaense</name>
    <dbReference type="NCBI Taxonomy" id="1650438"/>
    <lineage>
        <taxon>Bacteria</taxon>
        <taxon>Pseudomonadati</taxon>
        <taxon>Pseudomonadota</taxon>
        <taxon>Alphaproteobacteria</taxon>
        <taxon>Hyphomicrobiales</taxon>
        <taxon>Rhizobiaceae</taxon>
        <taxon>Rhizobium/Agrobacterium group</taxon>
        <taxon>Rhizobium</taxon>
    </lineage>
</organism>
<evidence type="ECO:0000313" key="8">
    <source>
        <dbReference type="Proteomes" id="UP000549882"/>
    </source>
</evidence>
<dbReference type="Gene3D" id="1.10.760.10">
    <property type="entry name" value="Cytochrome c-like domain"/>
    <property type="match status" value="1"/>
</dbReference>
<feature type="signal peptide" evidence="5">
    <location>
        <begin position="1"/>
        <end position="21"/>
    </location>
</feature>
<keyword evidence="2 4" id="KW-0479">Metal-binding</keyword>
<dbReference type="Pfam" id="PF00034">
    <property type="entry name" value="Cytochrom_C"/>
    <property type="match status" value="1"/>
</dbReference>
<dbReference type="GO" id="GO:0009055">
    <property type="term" value="F:electron transfer activity"/>
    <property type="evidence" value="ECO:0007669"/>
    <property type="project" value="InterPro"/>
</dbReference>
<sequence length="104" mass="11239">MRTRTIAVIICAFATVAVAQAQDNQHGRKLALEICASCHAVLPGQVQSPVATAPSFKTIAVTPGMTAMALNVWLTAHEHPTMPRIVLSHKEVEDVSAYILHLRD</sequence>
<protein>
    <submittedName>
        <fullName evidence="7">Mono/diheme cytochrome c family protein</fullName>
    </submittedName>
</protein>
<evidence type="ECO:0000256" key="2">
    <source>
        <dbReference type="ARBA" id="ARBA00022723"/>
    </source>
</evidence>
<name>A0A7W8XWK2_9HYPH</name>
<keyword evidence="3 4" id="KW-0408">Iron</keyword>
<comment type="caution">
    <text evidence="7">The sequence shown here is derived from an EMBL/GenBank/DDBJ whole genome shotgun (WGS) entry which is preliminary data.</text>
</comment>
<evidence type="ECO:0000256" key="1">
    <source>
        <dbReference type="ARBA" id="ARBA00022617"/>
    </source>
</evidence>
<dbReference type="AlphaFoldDB" id="A0A7W8XWK2"/>
<evidence type="ECO:0000256" key="4">
    <source>
        <dbReference type="PROSITE-ProRule" id="PRU00433"/>
    </source>
</evidence>
<dbReference type="Proteomes" id="UP000549882">
    <property type="component" value="Unassembled WGS sequence"/>
</dbReference>
<evidence type="ECO:0000259" key="6">
    <source>
        <dbReference type="PROSITE" id="PS51007"/>
    </source>
</evidence>
<dbReference type="InterPro" id="IPR036909">
    <property type="entry name" value="Cyt_c-like_dom_sf"/>
</dbReference>
<dbReference type="PROSITE" id="PS51007">
    <property type="entry name" value="CYTC"/>
    <property type="match status" value="1"/>
</dbReference>
<feature type="chain" id="PRO_5031366217" evidence="5">
    <location>
        <begin position="22"/>
        <end position="104"/>
    </location>
</feature>
<evidence type="ECO:0000313" key="7">
    <source>
        <dbReference type="EMBL" id="MBB5576684.1"/>
    </source>
</evidence>
<keyword evidence="1 4" id="KW-0349">Heme</keyword>
<evidence type="ECO:0000256" key="3">
    <source>
        <dbReference type="ARBA" id="ARBA00023004"/>
    </source>
</evidence>
<dbReference type="RefSeq" id="WP_425503996.1">
    <property type="nucleotide sequence ID" value="NZ_JACHBI010000013.1"/>
</dbReference>
<feature type="domain" description="Cytochrome c" evidence="6">
    <location>
        <begin position="22"/>
        <end position="103"/>
    </location>
</feature>
<gene>
    <name evidence="7" type="ORF">GGD50_005329</name>
</gene>
<keyword evidence="8" id="KW-1185">Reference proteome</keyword>
<dbReference type="EMBL" id="JACHBI010000013">
    <property type="protein sequence ID" value="MBB5576684.1"/>
    <property type="molecule type" value="Genomic_DNA"/>
</dbReference>
<accession>A0A7W8XWK2</accession>
<dbReference type="GO" id="GO:0046872">
    <property type="term" value="F:metal ion binding"/>
    <property type="evidence" value="ECO:0007669"/>
    <property type="project" value="UniProtKB-KW"/>
</dbReference>
<evidence type="ECO:0000256" key="5">
    <source>
        <dbReference type="SAM" id="SignalP"/>
    </source>
</evidence>
<dbReference type="GO" id="GO:0020037">
    <property type="term" value="F:heme binding"/>
    <property type="evidence" value="ECO:0007669"/>
    <property type="project" value="InterPro"/>
</dbReference>
<proteinExistence type="predicted"/>
<dbReference type="SUPFAM" id="SSF46626">
    <property type="entry name" value="Cytochrome c"/>
    <property type="match status" value="1"/>
</dbReference>
<keyword evidence="5" id="KW-0732">Signal</keyword>
<dbReference type="InterPro" id="IPR009056">
    <property type="entry name" value="Cyt_c-like_dom"/>
</dbReference>
<reference evidence="7 8" key="1">
    <citation type="submission" date="2020-08" db="EMBL/GenBank/DDBJ databases">
        <title>Genomic Encyclopedia of Type Strains, Phase IV (KMG-V): Genome sequencing to study the core and pangenomes of soil and plant-associated prokaryotes.</title>
        <authorList>
            <person name="Whitman W."/>
        </authorList>
    </citation>
    <scope>NUCLEOTIDE SEQUENCE [LARGE SCALE GENOMIC DNA]</scope>
    <source>
        <strain evidence="7 8">SEMIA 4064</strain>
    </source>
</reference>